<gene>
    <name evidence="1" type="ORF">S03H2_12121</name>
</gene>
<reference evidence="1" key="1">
    <citation type="journal article" date="2014" name="Front. Microbiol.">
        <title>High frequency of phylogenetically diverse reductive dehalogenase-homologous genes in deep subseafloor sedimentary metagenomes.</title>
        <authorList>
            <person name="Kawai M."/>
            <person name="Futagami T."/>
            <person name="Toyoda A."/>
            <person name="Takaki Y."/>
            <person name="Nishi S."/>
            <person name="Hori S."/>
            <person name="Arai W."/>
            <person name="Tsubouchi T."/>
            <person name="Morono Y."/>
            <person name="Uchiyama I."/>
            <person name="Ito T."/>
            <person name="Fujiyama A."/>
            <person name="Inagaki F."/>
            <person name="Takami H."/>
        </authorList>
    </citation>
    <scope>NUCLEOTIDE SEQUENCE</scope>
    <source>
        <strain evidence="1">Expedition CK06-06</strain>
    </source>
</reference>
<name>X1GVV0_9ZZZZ</name>
<dbReference type="EMBL" id="BARU01006175">
    <property type="protein sequence ID" value="GAH45759.1"/>
    <property type="molecule type" value="Genomic_DNA"/>
</dbReference>
<feature type="non-terminal residue" evidence="1">
    <location>
        <position position="1"/>
    </location>
</feature>
<dbReference type="SUPFAM" id="SSF56024">
    <property type="entry name" value="Phospholipase D/nuclease"/>
    <property type="match status" value="1"/>
</dbReference>
<organism evidence="1">
    <name type="scientific">marine sediment metagenome</name>
    <dbReference type="NCBI Taxonomy" id="412755"/>
    <lineage>
        <taxon>unclassified sequences</taxon>
        <taxon>metagenomes</taxon>
        <taxon>ecological metagenomes</taxon>
    </lineage>
</organism>
<accession>X1GVV0</accession>
<sequence>AENILFYSTWDIGQAPPVSLTGCHAGPNISGSAINQFQPRLSGETDGSYNAVYSVVETGEETVYQMGFIGQEWVDPQSIGSGTTPNVFSLPGGDTYFTWCDSDSKVRIKDAETDLVDIIDFPPCSSRPTMSLSENDQIHLVWYSNEIRNNLNVVSESSVIYESILTDRGWSDPAIVVETDEYSLPVIAGRGNGDLSIIWSDNTGQRLNSARQPVYTCSEADLGEIGQVMLAVIENGSYRTEDDSIPFCMNNYLGLIYMPNPESVYSPQPPTQNGGFDDVSRLADLVEYEVLLAVMEWAADEDGGSLNPGSVYTREIAKLYQQIKENPARYPRGLTIRILLGNYPELSKLEWGEQIWNVMNDLRIAGVDKMVDPNIGWNVEVANYEGVFPHSHTKFIVVDGKLSVGAGFNFGYLHFPYDHPSNKGGDLFDLGIVISGPIAQQVLITFDDYWQGAEQLH</sequence>
<evidence type="ECO:0000313" key="1">
    <source>
        <dbReference type="EMBL" id="GAH45759.1"/>
    </source>
</evidence>
<evidence type="ECO:0008006" key="2">
    <source>
        <dbReference type="Google" id="ProtNLM"/>
    </source>
</evidence>
<comment type="caution">
    <text evidence="1">The sequence shown here is derived from an EMBL/GenBank/DDBJ whole genome shotgun (WGS) entry which is preliminary data.</text>
</comment>
<protein>
    <recommendedName>
        <fullName evidence="2">PLD phosphodiesterase domain-containing protein</fullName>
    </recommendedName>
</protein>
<dbReference type="AlphaFoldDB" id="X1GVV0"/>
<proteinExistence type="predicted"/>
<dbReference type="Gene3D" id="3.30.870.10">
    <property type="entry name" value="Endonuclease Chain A"/>
    <property type="match status" value="1"/>
</dbReference>
<feature type="non-terminal residue" evidence="1">
    <location>
        <position position="457"/>
    </location>
</feature>